<sequence length="51" mass="6040">MLLWRFLNRCLSERMSFGMSRLELCLQSTSLYGFLGASQIRVTPFRSLLYF</sequence>
<accession>A0A8J4UHI9</accession>
<proteinExistence type="predicted"/>
<dbReference type="EMBL" id="QNUK01000012">
    <property type="protein sequence ID" value="KAF5908558.1"/>
    <property type="molecule type" value="Genomic_DNA"/>
</dbReference>
<reference evidence="1" key="1">
    <citation type="submission" date="2020-07" db="EMBL/GenBank/DDBJ databases">
        <title>Clarias magur genome sequencing, assembly and annotation.</title>
        <authorList>
            <person name="Kushwaha B."/>
            <person name="Kumar R."/>
            <person name="Das P."/>
            <person name="Joshi C.G."/>
            <person name="Kumar D."/>
            <person name="Nagpure N.S."/>
            <person name="Pandey M."/>
            <person name="Agarwal S."/>
            <person name="Srivastava S."/>
            <person name="Singh M."/>
            <person name="Sahoo L."/>
            <person name="Jayasankar P."/>
            <person name="Meher P.K."/>
            <person name="Koringa P.G."/>
            <person name="Iquebal M.A."/>
            <person name="Das S.P."/>
            <person name="Bit A."/>
            <person name="Patnaik S."/>
            <person name="Patel N."/>
            <person name="Shah T.M."/>
            <person name="Hinsu A."/>
            <person name="Jena J.K."/>
        </authorList>
    </citation>
    <scope>NUCLEOTIDE SEQUENCE</scope>
    <source>
        <strain evidence="1">CIFAMagur01</strain>
        <tissue evidence="1">Testis</tissue>
    </source>
</reference>
<protein>
    <submittedName>
        <fullName evidence="1">Uncharacterized protein</fullName>
    </submittedName>
</protein>
<name>A0A8J4UHI9_CLAMG</name>
<dbReference type="AlphaFoldDB" id="A0A8J4UHI9"/>
<evidence type="ECO:0000313" key="2">
    <source>
        <dbReference type="Proteomes" id="UP000727407"/>
    </source>
</evidence>
<organism evidence="1 2">
    <name type="scientific">Clarias magur</name>
    <name type="common">Asian catfish</name>
    <name type="synonym">Macropteronotus magur</name>
    <dbReference type="NCBI Taxonomy" id="1594786"/>
    <lineage>
        <taxon>Eukaryota</taxon>
        <taxon>Metazoa</taxon>
        <taxon>Chordata</taxon>
        <taxon>Craniata</taxon>
        <taxon>Vertebrata</taxon>
        <taxon>Euteleostomi</taxon>
        <taxon>Actinopterygii</taxon>
        <taxon>Neopterygii</taxon>
        <taxon>Teleostei</taxon>
        <taxon>Ostariophysi</taxon>
        <taxon>Siluriformes</taxon>
        <taxon>Clariidae</taxon>
        <taxon>Clarias</taxon>
    </lineage>
</organism>
<gene>
    <name evidence="1" type="ORF">DAT39_001724</name>
</gene>
<evidence type="ECO:0000313" key="1">
    <source>
        <dbReference type="EMBL" id="KAF5908558.1"/>
    </source>
</evidence>
<dbReference type="Proteomes" id="UP000727407">
    <property type="component" value="Unassembled WGS sequence"/>
</dbReference>
<comment type="caution">
    <text evidence="1">The sequence shown here is derived from an EMBL/GenBank/DDBJ whole genome shotgun (WGS) entry which is preliminary data.</text>
</comment>
<keyword evidence="2" id="KW-1185">Reference proteome</keyword>